<dbReference type="SUPFAM" id="SSF82185">
    <property type="entry name" value="Histone H3 K4-specific methyltransferase SET7/9 N-terminal domain"/>
    <property type="match status" value="1"/>
</dbReference>
<gene>
    <name evidence="1" type="ORF">H340_23808</name>
</gene>
<dbReference type="PATRIC" id="fig|1223523.3.peg.4838"/>
<proteinExistence type="predicted"/>
<dbReference type="Gene3D" id="3.90.930.1">
    <property type="match status" value="1"/>
</dbReference>
<dbReference type="AlphaFoldDB" id="M3C1U8"/>
<dbReference type="RefSeq" id="WP_004950517.1">
    <property type="nucleotide sequence ID" value="NZ_AORZ01000094.1"/>
</dbReference>
<evidence type="ECO:0000313" key="2">
    <source>
        <dbReference type="Proteomes" id="UP000011740"/>
    </source>
</evidence>
<reference evidence="1 2" key="1">
    <citation type="journal article" date="2013" name="Genome Announc.">
        <title>Whole-Genome Shotgun Assembly and Analysis of the Genome of Streptomyces mobaraensis DSM 40847, a Strain for Industrial Production of Microbial Transglutaminase.</title>
        <authorList>
            <person name="Yang H."/>
            <person name="He T."/>
            <person name="Wu W."/>
            <person name="Zhu W."/>
            <person name="Lu B."/>
            <person name="Sun W."/>
        </authorList>
    </citation>
    <scope>NUCLEOTIDE SEQUENCE [LARGE SCALE GENOMIC DNA]</scope>
    <source>
        <strain evidence="1 2">DSM 40847</strain>
    </source>
</reference>
<evidence type="ECO:0000313" key="1">
    <source>
        <dbReference type="EMBL" id="EME97970.1"/>
    </source>
</evidence>
<protein>
    <submittedName>
        <fullName evidence="1">Uncharacterized protein</fullName>
    </submittedName>
</protein>
<dbReference type="EMBL" id="AORZ01000094">
    <property type="protein sequence ID" value="EME97970.1"/>
    <property type="molecule type" value="Genomic_DNA"/>
</dbReference>
<accession>M3C1U8</accession>
<organism evidence="1 2">
    <name type="scientific">Streptomyces mobaraensis (strain ATCC 29032 / DSM 40847 / JCM 4168 / NBRC 13819 / NCIMB 11159 / IPCR 16-22)</name>
    <dbReference type="NCBI Taxonomy" id="1223523"/>
    <lineage>
        <taxon>Bacteria</taxon>
        <taxon>Bacillati</taxon>
        <taxon>Actinomycetota</taxon>
        <taxon>Actinomycetes</taxon>
        <taxon>Kitasatosporales</taxon>
        <taxon>Streptomycetaceae</taxon>
        <taxon>Streptomyces</taxon>
    </lineage>
</organism>
<dbReference type="Proteomes" id="UP000011740">
    <property type="component" value="Unassembled WGS sequence"/>
</dbReference>
<sequence length="242" mass="27178">MRRDRPTDDQLTRVFATVLKEVLSGQGLRNHTGLDMETDDALWEIAKYGPGAPPELVDAARAAFAGQLDGSNARRWQAELQRKFEASRQRTAERDSRLRATEARGGAEPPAKPPRATPTSVRAVRVNGDQTYLDEYGRTCYEGELFTGEVEDLADNGRTVLLGTYSSGIEHGRQQEWWPDGTKRADGVTVMGAAVGEWRYWHANGRLSELVIFDERGREMSRKRWNAMGEVTMDHVTRRPSS</sequence>
<dbReference type="eggNOG" id="COG2849">
    <property type="taxonomic scope" value="Bacteria"/>
</dbReference>
<name>M3C1U8_STRM1</name>
<comment type="caution">
    <text evidence="1">The sequence shown here is derived from an EMBL/GenBank/DDBJ whole genome shotgun (WGS) entry which is preliminary data.</text>
</comment>